<feature type="transmembrane region" description="Helical" evidence="5">
    <location>
        <begin position="40"/>
        <end position="59"/>
    </location>
</feature>
<dbReference type="KEGG" id="hpse:HPF_03390"/>
<dbReference type="PRINTS" id="PR00344">
    <property type="entry name" value="BCTRLSENSOR"/>
</dbReference>
<keyword evidence="8" id="KW-1185">Reference proteome</keyword>
<evidence type="ECO:0000256" key="3">
    <source>
        <dbReference type="ARBA" id="ARBA00022553"/>
    </source>
</evidence>
<dbReference type="Proteomes" id="UP000293912">
    <property type="component" value="Chromosome"/>
</dbReference>
<dbReference type="InterPro" id="IPR003661">
    <property type="entry name" value="HisK_dim/P_dom"/>
</dbReference>
<keyword evidence="4" id="KW-0175">Coiled coil</keyword>
<evidence type="ECO:0000256" key="5">
    <source>
        <dbReference type="SAM" id="Phobius"/>
    </source>
</evidence>
<dbReference type="SUPFAM" id="SSF47384">
    <property type="entry name" value="Homodimeric domain of signal transducing histidine kinase"/>
    <property type="match status" value="1"/>
</dbReference>
<protein>
    <recommendedName>
        <fullName evidence="2">histidine kinase</fullName>
        <ecNumber evidence="2">2.7.13.3</ecNumber>
    </recommendedName>
</protein>
<reference evidence="7 8" key="1">
    <citation type="submission" date="2019-03" db="EMBL/GenBank/DDBJ databases">
        <authorList>
            <person name="Sebastian G."/>
            <person name="Baumann P."/>
            <person name="Ruckert C."/>
            <person name="Kalinowski J."/>
            <person name="Nebel B."/>
            <person name="Takors R."/>
            <person name="Blombach B."/>
        </authorList>
    </citation>
    <scope>NUCLEOTIDE SEQUENCE [LARGE SCALE GENOMIC DNA]</scope>
    <source>
        <strain evidence="7 8">DSM 1084</strain>
    </source>
</reference>
<dbReference type="AlphaFoldDB" id="A0A4P6WZ90"/>
<evidence type="ECO:0000256" key="2">
    <source>
        <dbReference type="ARBA" id="ARBA00012438"/>
    </source>
</evidence>
<dbReference type="InterPro" id="IPR005467">
    <property type="entry name" value="His_kinase_dom"/>
</dbReference>
<dbReference type="CDD" id="cd00075">
    <property type="entry name" value="HATPase"/>
    <property type="match status" value="1"/>
</dbReference>
<gene>
    <name evidence="7" type="primary">cqsS</name>
    <name evidence="7" type="ORF">HPF_03390</name>
</gene>
<dbReference type="SMART" id="SM00387">
    <property type="entry name" value="HATPase_c"/>
    <property type="match status" value="1"/>
</dbReference>
<comment type="catalytic activity">
    <reaction evidence="1">
        <text>ATP + protein L-histidine = ADP + protein N-phospho-L-histidine.</text>
        <dbReference type="EC" id="2.7.13.3"/>
    </reaction>
</comment>
<evidence type="ECO:0000313" key="8">
    <source>
        <dbReference type="Proteomes" id="UP000293912"/>
    </source>
</evidence>
<keyword evidence="3" id="KW-0597">Phosphoprotein</keyword>
<dbReference type="PANTHER" id="PTHR43547">
    <property type="entry name" value="TWO-COMPONENT HISTIDINE KINASE"/>
    <property type="match status" value="1"/>
</dbReference>
<dbReference type="EMBL" id="CP037867">
    <property type="protein sequence ID" value="QBM26711.1"/>
    <property type="molecule type" value="Genomic_DNA"/>
</dbReference>
<dbReference type="CDD" id="cd00082">
    <property type="entry name" value="HisKA"/>
    <property type="match status" value="1"/>
</dbReference>
<dbReference type="InterPro" id="IPR004358">
    <property type="entry name" value="Sig_transdc_His_kin-like_C"/>
</dbReference>
<evidence type="ECO:0000313" key="7">
    <source>
        <dbReference type="EMBL" id="QBM26711.1"/>
    </source>
</evidence>
<keyword evidence="7" id="KW-0808">Transferase</keyword>
<dbReference type="Pfam" id="PF02518">
    <property type="entry name" value="HATPase_c"/>
    <property type="match status" value="1"/>
</dbReference>
<sequence length="444" mass="49827">MLQWDRLRVHNARLRFWRWVVDEIVHAPLEPILHPSTARLQWLGVFTFGGHFIFGWLWGQALPQPYELFAVRVVLALTGLLLLHPRVNRDLQSKTSVWVYGLIFWLQLPLFFGWMFLMNEGNKVWLASVCSMILIYFHITDWRLASLGCITGFAVAAGLFLLTGTQQTWVGIEPENLTLIGFALGMSLMLGMSGANLRRVRLINTLSTMGVMAHELRTPLATVNLVGDVLRGLAQHDVPEPKRKKLEELAQRLQNLVRSMNRQIDTQISNAQLLRLPRPTAHLTAFELVQDVLGQYPFRSPRERECVQLALEEDFGFLGSRAQFSQVLVNLIKNAMHALAASGDAPKPGDLRVEVTVKDGLGRIVVTDKGTGIPLQKQHRIFEPFFSLQSSVGNGLGLTFCKNVVEASDGRLLLQSQPGHGASFTIVLPLRDERAPFIPPTSTH</sequence>
<organism evidence="7 8">
    <name type="scientific">Hydrogenophaga pseudoflava</name>
    <name type="common">Pseudomonas carboxydoflava</name>
    <dbReference type="NCBI Taxonomy" id="47421"/>
    <lineage>
        <taxon>Bacteria</taxon>
        <taxon>Pseudomonadati</taxon>
        <taxon>Pseudomonadota</taxon>
        <taxon>Betaproteobacteria</taxon>
        <taxon>Burkholderiales</taxon>
        <taxon>Comamonadaceae</taxon>
        <taxon>Hydrogenophaga</taxon>
    </lineage>
</organism>
<keyword evidence="5" id="KW-1133">Transmembrane helix</keyword>
<dbReference type="Gene3D" id="1.10.287.130">
    <property type="match status" value="1"/>
</dbReference>
<dbReference type="InterPro" id="IPR036097">
    <property type="entry name" value="HisK_dim/P_sf"/>
</dbReference>
<keyword evidence="7" id="KW-0418">Kinase</keyword>
<dbReference type="PROSITE" id="PS50109">
    <property type="entry name" value="HIS_KIN"/>
    <property type="match status" value="1"/>
</dbReference>
<dbReference type="PANTHER" id="PTHR43547:SF2">
    <property type="entry name" value="HYBRID SIGNAL TRANSDUCTION HISTIDINE KINASE C"/>
    <property type="match status" value="1"/>
</dbReference>
<accession>A0A4P6WZ90</accession>
<feature type="coiled-coil region" evidence="4">
    <location>
        <begin position="243"/>
        <end position="270"/>
    </location>
</feature>
<dbReference type="InterPro" id="IPR003594">
    <property type="entry name" value="HATPase_dom"/>
</dbReference>
<dbReference type="InterPro" id="IPR036890">
    <property type="entry name" value="HATPase_C_sf"/>
</dbReference>
<evidence type="ECO:0000259" key="6">
    <source>
        <dbReference type="PROSITE" id="PS50109"/>
    </source>
</evidence>
<proteinExistence type="predicted"/>
<name>A0A4P6WZ90_HYDPS</name>
<feature type="domain" description="Histidine kinase" evidence="6">
    <location>
        <begin position="211"/>
        <end position="432"/>
    </location>
</feature>
<feature type="transmembrane region" description="Helical" evidence="5">
    <location>
        <begin position="144"/>
        <end position="165"/>
    </location>
</feature>
<feature type="transmembrane region" description="Helical" evidence="5">
    <location>
        <begin position="177"/>
        <end position="197"/>
    </location>
</feature>
<feature type="transmembrane region" description="Helical" evidence="5">
    <location>
        <begin position="65"/>
        <end position="85"/>
    </location>
</feature>
<dbReference type="Gene3D" id="3.30.565.10">
    <property type="entry name" value="Histidine kinase-like ATPase, C-terminal domain"/>
    <property type="match status" value="1"/>
</dbReference>
<evidence type="ECO:0000256" key="1">
    <source>
        <dbReference type="ARBA" id="ARBA00000085"/>
    </source>
</evidence>
<keyword evidence="5" id="KW-0812">Transmembrane</keyword>
<dbReference type="EC" id="2.7.13.3" evidence="2"/>
<feature type="transmembrane region" description="Helical" evidence="5">
    <location>
        <begin position="97"/>
        <end position="117"/>
    </location>
</feature>
<dbReference type="SUPFAM" id="SSF55874">
    <property type="entry name" value="ATPase domain of HSP90 chaperone/DNA topoisomerase II/histidine kinase"/>
    <property type="match status" value="1"/>
</dbReference>
<keyword evidence="5" id="KW-0472">Membrane</keyword>
<dbReference type="GO" id="GO:0000155">
    <property type="term" value="F:phosphorelay sensor kinase activity"/>
    <property type="evidence" value="ECO:0007669"/>
    <property type="project" value="InterPro"/>
</dbReference>
<evidence type="ECO:0000256" key="4">
    <source>
        <dbReference type="SAM" id="Coils"/>
    </source>
</evidence>